<evidence type="ECO:0000313" key="1">
    <source>
        <dbReference type="EMBL" id="KAK6739665.1"/>
    </source>
</evidence>
<dbReference type="EMBL" id="JAVFWL010000003">
    <property type="protein sequence ID" value="KAK6739665.1"/>
    <property type="molecule type" value="Genomic_DNA"/>
</dbReference>
<comment type="caution">
    <text evidence="1">The sequence shown here is derived from an EMBL/GenBank/DDBJ whole genome shotgun (WGS) entry which is preliminary data.</text>
</comment>
<evidence type="ECO:0000313" key="2">
    <source>
        <dbReference type="Proteomes" id="UP001303046"/>
    </source>
</evidence>
<accession>A0ABR1CQF7</accession>
<sequence>MIRTALQVQKYFTCYCKSYNRMDEDASNFLMLPGCTRSVASWLLRSRWNFARLSCPSVASEAPASFACTSSTVPLAAASGYRCAAWKLSNPSVAFLTRHSDKKFS</sequence>
<organism evidence="1 2">
    <name type="scientific">Necator americanus</name>
    <name type="common">Human hookworm</name>
    <dbReference type="NCBI Taxonomy" id="51031"/>
    <lineage>
        <taxon>Eukaryota</taxon>
        <taxon>Metazoa</taxon>
        <taxon>Ecdysozoa</taxon>
        <taxon>Nematoda</taxon>
        <taxon>Chromadorea</taxon>
        <taxon>Rhabditida</taxon>
        <taxon>Rhabditina</taxon>
        <taxon>Rhabditomorpha</taxon>
        <taxon>Strongyloidea</taxon>
        <taxon>Ancylostomatidae</taxon>
        <taxon>Bunostominae</taxon>
        <taxon>Necator</taxon>
    </lineage>
</organism>
<dbReference type="Proteomes" id="UP001303046">
    <property type="component" value="Unassembled WGS sequence"/>
</dbReference>
<name>A0ABR1CQF7_NECAM</name>
<keyword evidence="2" id="KW-1185">Reference proteome</keyword>
<proteinExistence type="predicted"/>
<gene>
    <name evidence="1" type="primary">Necator_chrIII.g9032</name>
    <name evidence="1" type="ORF">RB195_008267</name>
</gene>
<reference evidence="1 2" key="1">
    <citation type="submission" date="2023-08" db="EMBL/GenBank/DDBJ databases">
        <title>A Necator americanus chromosomal reference genome.</title>
        <authorList>
            <person name="Ilik V."/>
            <person name="Petrzelkova K.J."/>
            <person name="Pardy F."/>
            <person name="Fuh T."/>
            <person name="Niatou-Singa F.S."/>
            <person name="Gouil Q."/>
            <person name="Baker L."/>
            <person name="Ritchie M.E."/>
            <person name="Jex A.R."/>
            <person name="Gazzola D."/>
            <person name="Li H."/>
            <person name="Toshio Fujiwara R."/>
            <person name="Zhan B."/>
            <person name="Aroian R.V."/>
            <person name="Pafco B."/>
            <person name="Schwarz E.M."/>
        </authorList>
    </citation>
    <scope>NUCLEOTIDE SEQUENCE [LARGE SCALE GENOMIC DNA]</scope>
    <source>
        <strain evidence="1 2">Aroian</strain>
        <tissue evidence="1">Whole animal</tissue>
    </source>
</reference>
<protein>
    <submittedName>
        <fullName evidence="1">Uncharacterized protein</fullName>
    </submittedName>
</protein>